<evidence type="ECO:0000313" key="1">
    <source>
        <dbReference type="EMBL" id="GJN36201.1"/>
    </source>
</evidence>
<dbReference type="SUPFAM" id="SSF52058">
    <property type="entry name" value="L domain-like"/>
    <property type="match status" value="1"/>
</dbReference>
<protein>
    <submittedName>
        <fullName evidence="1">Uncharacterized protein</fullName>
    </submittedName>
</protein>
<dbReference type="EMBL" id="BQKI01000088">
    <property type="protein sequence ID" value="GJN36201.1"/>
    <property type="molecule type" value="Genomic_DNA"/>
</dbReference>
<sequence>MKQEELDIPADLPRLHYLKLRHQAYSGSKLTFQKDELKNLKYILVEGSNITNISFDGGAPELEKIVLPFTGLKLNGILDLLKLKEVELTYNTSSTNNNSSDINSRGSTSLSIFKDATQIAKMTLRGTRLKQDDLRDFANKSNISCLMMLDHSYAESELTFNEDELLKLNLLILNCSNINNISFHSGSAPKINKIVWSFKEMKALSGINNLQRLRELEFNGDHVLTQLRTLKERRAMSASGDYGTV</sequence>
<name>A0AAV5FN58_ELECO</name>
<reference evidence="1" key="1">
    <citation type="journal article" date="2018" name="DNA Res.">
        <title>Multiple hybrid de novo genome assembly of finger millet, an orphan allotetraploid crop.</title>
        <authorList>
            <person name="Hatakeyama M."/>
            <person name="Aluri S."/>
            <person name="Balachadran M.T."/>
            <person name="Sivarajan S.R."/>
            <person name="Patrignani A."/>
            <person name="Gruter S."/>
            <person name="Poveda L."/>
            <person name="Shimizu-Inatsugi R."/>
            <person name="Baeten J."/>
            <person name="Francoijs K.J."/>
            <person name="Nataraja K.N."/>
            <person name="Reddy Y.A.N."/>
            <person name="Phadnis S."/>
            <person name="Ravikumar R.L."/>
            <person name="Schlapbach R."/>
            <person name="Sreeman S.M."/>
            <person name="Shimizu K.K."/>
        </authorList>
    </citation>
    <scope>NUCLEOTIDE SEQUENCE</scope>
</reference>
<organism evidence="1 2">
    <name type="scientific">Eleusine coracana subsp. coracana</name>
    <dbReference type="NCBI Taxonomy" id="191504"/>
    <lineage>
        <taxon>Eukaryota</taxon>
        <taxon>Viridiplantae</taxon>
        <taxon>Streptophyta</taxon>
        <taxon>Embryophyta</taxon>
        <taxon>Tracheophyta</taxon>
        <taxon>Spermatophyta</taxon>
        <taxon>Magnoliopsida</taxon>
        <taxon>Liliopsida</taxon>
        <taxon>Poales</taxon>
        <taxon>Poaceae</taxon>
        <taxon>PACMAD clade</taxon>
        <taxon>Chloridoideae</taxon>
        <taxon>Cynodonteae</taxon>
        <taxon>Eleusininae</taxon>
        <taxon>Eleusine</taxon>
    </lineage>
</organism>
<gene>
    <name evidence="1" type="primary">gb25041</name>
    <name evidence="1" type="ORF">PR202_gb25041</name>
</gene>
<dbReference type="Proteomes" id="UP001054889">
    <property type="component" value="Unassembled WGS sequence"/>
</dbReference>
<proteinExistence type="predicted"/>
<accession>A0AAV5FN58</accession>
<dbReference type="AlphaFoldDB" id="A0AAV5FN58"/>
<keyword evidence="2" id="KW-1185">Reference proteome</keyword>
<evidence type="ECO:0000313" key="2">
    <source>
        <dbReference type="Proteomes" id="UP001054889"/>
    </source>
</evidence>
<comment type="caution">
    <text evidence="1">The sequence shown here is derived from an EMBL/GenBank/DDBJ whole genome shotgun (WGS) entry which is preliminary data.</text>
</comment>
<reference evidence="1" key="2">
    <citation type="submission" date="2021-12" db="EMBL/GenBank/DDBJ databases">
        <title>Resequencing data analysis of finger millet.</title>
        <authorList>
            <person name="Hatakeyama M."/>
            <person name="Aluri S."/>
            <person name="Balachadran M.T."/>
            <person name="Sivarajan S.R."/>
            <person name="Poveda L."/>
            <person name="Shimizu-Inatsugi R."/>
            <person name="Schlapbach R."/>
            <person name="Sreeman S.M."/>
            <person name="Shimizu K.K."/>
        </authorList>
    </citation>
    <scope>NUCLEOTIDE SEQUENCE</scope>
</reference>